<dbReference type="SUPFAM" id="SSF46689">
    <property type="entry name" value="Homeodomain-like"/>
    <property type="match status" value="1"/>
</dbReference>
<reference evidence="5 6" key="1">
    <citation type="submission" date="2019-04" db="EMBL/GenBank/DDBJ databases">
        <title>Lysinibacillus genome sequencing.</title>
        <authorList>
            <person name="Dunlap C."/>
        </authorList>
    </citation>
    <scope>NUCLEOTIDE SEQUENCE [LARGE SCALE GENOMIC DNA]</scope>
    <source>
        <strain evidence="5 6">CCTCC AB 2010389</strain>
    </source>
</reference>
<gene>
    <name evidence="5" type="ORF">FC756_09315</name>
</gene>
<evidence type="ECO:0000256" key="2">
    <source>
        <dbReference type="ARBA" id="ARBA00023125"/>
    </source>
</evidence>
<dbReference type="InterPro" id="IPR001647">
    <property type="entry name" value="HTH_TetR"/>
</dbReference>
<dbReference type="Pfam" id="PF00440">
    <property type="entry name" value="TetR_N"/>
    <property type="match status" value="1"/>
</dbReference>
<dbReference type="EMBL" id="SZPU01000032">
    <property type="protein sequence ID" value="TKI69202.1"/>
    <property type="molecule type" value="Genomic_DNA"/>
</dbReference>
<comment type="caution">
    <text evidence="5">The sequence shown here is derived from an EMBL/GenBank/DDBJ whole genome shotgun (WGS) entry which is preliminary data.</text>
</comment>
<dbReference type="PROSITE" id="PS50977">
    <property type="entry name" value="HTH_TETR_2"/>
    <property type="match status" value="1"/>
</dbReference>
<organism evidence="5 6">
    <name type="scientific">Lysinibacillus mangiferihumi</name>
    <dbReference type="NCBI Taxonomy" id="1130819"/>
    <lineage>
        <taxon>Bacteria</taxon>
        <taxon>Bacillati</taxon>
        <taxon>Bacillota</taxon>
        <taxon>Bacilli</taxon>
        <taxon>Bacillales</taxon>
        <taxon>Bacillaceae</taxon>
        <taxon>Lysinibacillus</taxon>
    </lineage>
</organism>
<evidence type="ECO:0000256" key="3">
    <source>
        <dbReference type="PROSITE-ProRule" id="PRU00335"/>
    </source>
</evidence>
<feature type="DNA-binding region" description="H-T-H motif" evidence="3">
    <location>
        <begin position="26"/>
        <end position="45"/>
    </location>
</feature>
<proteinExistence type="predicted"/>
<accession>A0A4U2Z6R1</accession>
<dbReference type="AlphaFoldDB" id="A0A4U2Z6R1"/>
<keyword evidence="1" id="KW-0678">Repressor</keyword>
<dbReference type="GO" id="GO:0003677">
    <property type="term" value="F:DNA binding"/>
    <property type="evidence" value="ECO:0007669"/>
    <property type="project" value="UniProtKB-UniRule"/>
</dbReference>
<evidence type="ECO:0000259" key="4">
    <source>
        <dbReference type="PROSITE" id="PS50977"/>
    </source>
</evidence>
<protein>
    <submittedName>
        <fullName evidence="5">TetR/AcrR family transcriptional regulator</fullName>
    </submittedName>
</protein>
<dbReference type="Gene3D" id="1.10.357.10">
    <property type="entry name" value="Tetracycline Repressor, domain 2"/>
    <property type="match status" value="1"/>
</dbReference>
<dbReference type="InterPro" id="IPR050624">
    <property type="entry name" value="HTH-type_Tx_Regulator"/>
</dbReference>
<feature type="domain" description="HTH tetR-type" evidence="4">
    <location>
        <begin position="3"/>
        <end position="63"/>
    </location>
</feature>
<sequence>MQDNTKKKIIAVATNLFLTKGYEDTRISDIIEGLGLTKGAIYHHFKSKEDIFNAVVEEIGNKNIQLFDEIKNDSSLNGVEKLSKIVHTSFSNKNIDMIIGISPNLLDSPKLLSSFINEINDVTIPKYIYPIVNEGVEDGSIHTKHSAELAEMIAVLLNIWLNPLIFKNETSSIFNKIEIMNAALDKFNIQLFDSSLIEKIKKVENKKI</sequence>
<name>A0A4U2Z6R1_9BACI</name>
<evidence type="ECO:0000313" key="5">
    <source>
        <dbReference type="EMBL" id="TKI69202.1"/>
    </source>
</evidence>
<keyword evidence="2 3" id="KW-0238">DNA-binding</keyword>
<dbReference type="PANTHER" id="PTHR43479:SF11">
    <property type="entry name" value="ACREF_ENVCD OPERON REPRESSOR-RELATED"/>
    <property type="match status" value="1"/>
</dbReference>
<dbReference type="PRINTS" id="PR00455">
    <property type="entry name" value="HTHTETR"/>
</dbReference>
<keyword evidence="6" id="KW-1185">Reference proteome</keyword>
<dbReference type="PANTHER" id="PTHR43479">
    <property type="entry name" value="ACREF/ENVCD OPERON REPRESSOR-RELATED"/>
    <property type="match status" value="1"/>
</dbReference>
<evidence type="ECO:0000313" key="6">
    <source>
        <dbReference type="Proteomes" id="UP000308744"/>
    </source>
</evidence>
<dbReference type="InterPro" id="IPR009057">
    <property type="entry name" value="Homeodomain-like_sf"/>
</dbReference>
<dbReference type="Proteomes" id="UP000308744">
    <property type="component" value="Unassembled WGS sequence"/>
</dbReference>
<evidence type="ECO:0000256" key="1">
    <source>
        <dbReference type="ARBA" id="ARBA00022491"/>
    </source>
</evidence>